<evidence type="ECO:0000313" key="2">
    <source>
        <dbReference type="Proteomes" id="UP000001075"/>
    </source>
</evidence>
<reference evidence="2" key="1">
    <citation type="journal article" date="2011" name="Nat. Biotechnol.">
        <title>The genomic sequence of the Chinese hamster ovary (CHO)-K1 cell line.</title>
        <authorList>
            <person name="Xu X."/>
            <person name="Nagarajan H."/>
            <person name="Lewis N.E."/>
            <person name="Pan S."/>
            <person name="Cai Z."/>
            <person name="Liu X."/>
            <person name="Chen W."/>
            <person name="Xie M."/>
            <person name="Wang W."/>
            <person name="Hammond S."/>
            <person name="Andersen M.R."/>
            <person name="Neff N."/>
            <person name="Passarelli B."/>
            <person name="Koh W."/>
            <person name="Fan H.C."/>
            <person name="Wang J."/>
            <person name="Gui Y."/>
            <person name="Lee K.H."/>
            <person name="Betenbaugh M.J."/>
            <person name="Quake S.R."/>
            <person name="Famili I."/>
            <person name="Palsson B.O."/>
            <person name="Wang J."/>
        </authorList>
    </citation>
    <scope>NUCLEOTIDE SEQUENCE [LARGE SCALE GENOMIC DNA]</scope>
    <source>
        <strain evidence="2">CHO K1 cell line</strain>
    </source>
</reference>
<dbReference type="GO" id="GO:0005068">
    <property type="term" value="F:transmembrane receptor protein tyrosine kinase adaptor activity"/>
    <property type="evidence" value="ECO:0007669"/>
    <property type="project" value="TreeGrafter"/>
</dbReference>
<organism evidence="1 2">
    <name type="scientific">Cricetulus griseus</name>
    <name type="common">Chinese hamster</name>
    <name type="synonym">Cricetulus barabensis griseus</name>
    <dbReference type="NCBI Taxonomy" id="10029"/>
    <lineage>
        <taxon>Eukaryota</taxon>
        <taxon>Metazoa</taxon>
        <taxon>Chordata</taxon>
        <taxon>Craniata</taxon>
        <taxon>Vertebrata</taxon>
        <taxon>Euteleostomi</taxon>
        <taxon>Mammalia</taxon>
        <taxon>Eutheria</taxon>
        <taxon>Euarchontoglires</taxon>
        <taxon>Glires</taxon>
        <taxon>Rodentia</taxon>
        <taxon>Myomorpha</taxon>
        <taxon>Muroidea</taxon>
        <taxon>Cricetidae</taxon>
        <taxon>Cricetinae</taxon>
        <taxon>Cricetulus</taxon>
    </lineage>
</organism>
<evidence type="ECO:0000313" key="1">
    <source>
        <dbReference type="EMBL" id="EGW05387.1"/>
    </source>
</evidence>
<dbReference type="Proteomes" id="UP000001075">
    <property type="component" value="Unassembled WGS sequence"/>
</dbReference>
<proteinExistence type="predicted"/>
<dbReference type="InParanoid" id="G3I741"/>
<dbReference type="EMBL" id="JH001407">
    <property type="protein sequence ID" value="EGW05387.1"/>
    <property type="molecule type" value="Genomic_DNA"/>
</dbReference>
<dbReference type="InterPro" id="IPR046355">
    <property type="entry name" value="Gab1-4-like"/>
</dbReference>
<name>G3I741_CRIGR</name>
<dbReference type="PANTHER" id="PTHR45960">
    <property type="entry name" value="GRB2-ASSOCIATED-BINDING PROTEIN"/>
    <property type="match status" value="1"/>
</dbReference>
<dbReference type="Gene3D" id="2.30.29.30">
    <property type="entry name" value="Pleckstrin-homology domain (PH domain)/Phosphotyrosine-binding domain (PTB)"/>
    <property type="match status" value="1"/>
</dbReference>
<dbReference type="InterPro" id="IPR011993">
    <property type="entry name" value="PH-like_dom_sf"/>
</dbReference>
<accession>G3I741</accession>
<dbReference type="AlphaFoldDB" id="G3I741"/>
<dbReference type="PANTHER" id="PTHR45960:SF1">
    <property type="entry name" value="GRB2-ASSOCIATED-BINDING PROTEIN 2"/>
    <property type="match status" value="1"/>
</dbReference>
<dbReference type="GO" id="GO:0005737">
    <property type="term" value="C:cytoplasm"/>
    <property type="evidence" value="ECO:0007669"/>
    <property type="project" value="TreeGrafter"/>
</dbReference>
<sequence>MPKGKKAKGKAPAVMKKQEAKKVVNPLFEKRPKNFGIGQDIQPKRDLTRFVRSASNDVVCTGWLEKSPPEKKLGRYAWKNTELQQTRAPKEVYIITNEDTFYLVAETEADMNRWVQSICQICGFSQTTESTDALRNLSSVSHNLCSSPAEFSSSSHHLI</sequence>
<gene>
    <name evidence="1" type="ORF">I79_019326</name>
</gene>
<dbReference type="SUPFAM" id="SSF50729">
    <property type="entry name" value="PH domain-like"/>
    <property type="match status" value="1"/>
</dbReference>
<protein>
    <submittedName>
        <fullName evidence="1">GRB2-associated-binding protein 2</fullName>
    </submittedName>
</protein>